<dbReference type="InterPro" id="IPR000352">
    <property type="entry name" value="Pep_chain_release_fac_I"/>
</dbReference>
<keyword evidence="4" id="KW-0963">Cytoplasm</keyword>
<evidence type="ECO:0000256" key="5">
    <source>
        <dbReference type="NCBIfam" id="TIGR00020"/>
    </source>
</evidence>
<dbReference type="PANTHER" id="PTHR43116:SF3">
    <property type="entry name" value="CLASS I PEPTIDE CHAIN RELEASE FACTOR"/>
    <property type="match status" value="1"/>
</dbReference>
<protein>
    <recommendedName>
        <fullName evidence="4 5">Peptide chain release factor 2</fullName>
        <shortName evidence="4">RF-2</shortName>
    </recommendedName>
</protein>
<dbReference type="EMBL" id="CP021081">
    <property type="protein sequence ID" value="ASN79619.1"/>
    <property type="molecule type" value="Genomic_DNA"/>
</dbReference>
<evidence type="ECO:0000259" key="7">
    <source>
        <dbReference type="PROSITE" id="PS00745"/>
    </source>
</evidence>
<comment type="PTM">
    <text evidence="4">Methylated by PrmC. Methylation increases the termination efficiency of RF2.</text>
</comment>
<gene>
    <name evidence="4" type="primary">prfB</name>
    <name evidence="8" type="ORF">DFI_00115</name>
</gene>
<feature type="coiled-coil region" evidence="6">
    <location>
        <begin position="274"/>
        <end position="318"/>
    </location>
</feature>
<dbReference type="Gene3D" id="3.30.160.20">
    <property type="match status" value="1"/>
</dbReference>
<dbReference type="Gene3D" id="3.30.70.1660">
    <property type="match status" value="1"/>
</dbReference>
<keyword evidence="9" id="KW-1185">Reference proteome</keyword>
<evidence type="ECO:0000256" key="3">
    <source>
        <dbReference type="ARBA" id="ARBA00022917"/>
    </source>
</evidence>
<dbReference type="GO" id="GO:0016149">
    <property type="term" value="F:translation release factor activity, codon specific"/>
    <property type="evidence" value="ECO:0007669"/>
    <property type="project" value="UniProtKB-UniRule"/>
</dbReference>
<reference evidence="8 9" key="1">
    <citation type="submission" date="2017-05" db="EMBL/GenBank/DDBJ databases">
        <title>The complete genome sequence of Deinococcus ficus isolated from the rhizosphere of the Ficus religiosa L. in Taiwan.</title>
        <authorList>
            <person name="Wu K.-M."/>
            <person name="Liao T.-L."/>
            <person name="Liu Y.-M."/>
            <person name="Young C.-C."/>
            <person name="Tsai S.-F."/>
        </authorList>
    </citation>
    <scope>NUCLEOTIDE SEQUENCE [LARGE SCALE GENOMIC DNA]</scope>
    <source>
        <strain evidence="8 9">CC-FR2-10</strain>
    </source>
</reference>
<dbReference type="Pfam" id="PF03462">
    <property type="entry name" value="PCRF"/>
    <property type="match status" value="1"/>
</dbReference>
<feature type="modified residue" description="N5-methylglutamine" evidence="4">
    <location>
        <position position="252"/>
    </location>
</feature>
<keyword evidence="2 4" id="KW-0488">Methylation</keyword>
<dbReference type="InterPro" id="IPR045853">
    <property type="entry name" value="Pep_chain_release_fac_I_sf"/>
</dbReference>
<accession>A0A221SSK2</accession>
<dbReference type="Pfam" id="PF00472">
    <property type="entry name" value="RF-1"/>
    <property type="match status" value="1"/>
</dbReference>
<evidence type="ECO:0000256" key="4">
    <source>
        <dbReference type="HAMAP-Rule" id="MF_00094"/>
    </source>
</evidence>
<name>A0A221SSK2_9DEIO</name>
<dbReference type="KEGG" id="dfc:DFI_00115"/>
<proteinExistence type="inferred from homology"/>
<sequence length="377" mass="42915">MPLHGERGREARPCRNYWKNWRRSGSTFDIPGKTRRLNELDRELSDPELWNNQDRARKVTQEAGSLRKIVEDYSTLNSDATGLNEMLDIADEEERAMLMEEQEGLQRRVDDLYRETLFTMKHADTPAIVRIKGGAGGTEAQDWAGMLARMYMRWAERRGYKVDLLDEVAGDQAGYQSIEFIIRGEKAFGMMAPEHGVHRLVRVSPFDSNNRRQTSFASVDVVPEVPEEEIDIHIPDSDLRRDVFRSQGAGGQGVNTTDSAVRLTHLPTGIAVACQITRSQIKNHELALQILKQRLYDIEMKKREAEELAARGAQAKVEWGSQMRSYVLDKQYIKDHRTGIMSHNPADILDGDLDELMWAGLEWMAGKRVADEGGDDE</sequence>
<dbReference type="SUPFAM" id="SSF75620">
    <property type="entry name" value="Release factor"/>
    <property type="match status" value="1"/>
</dbReference>
<keyword evidence="6" id="KW-0175">Coiled coil</keyword>
<comment type="function">
    <text evidence="4">Peptide chain release factor 2 directs the termination of translation in response to the peptide chain termination codons UGA and UAA.</text>
</comment>
<feature type="domain" description="Prokaryotic-type class I peptide chain release factors" evidence="7">
    <location>
        <begin position="245"/>
        <end position="261"/>
    </location>
</feature>
<comment type="similarity">
    <text evidence="1 4">Belongs to the prokaryotic/mitochondrial release factor family.</text>
</comment>
<dbReference type="FunFam" id="3.30.160.20:FF:000004">
    <property type="entry name" value="Peptide chain release factor 1"/>
    <property type="match status" value="1"/>
</dbReference>
<dbReference type="Proteomes" id="UP000259030">
    <property type="component" value="Chromosome"/>
</dbReference>
<evidence type="ECO:0000313" key="8">
    <source>
        <dbReference type="EMBL" id="ASN79619.1"/>
    </source>
</evidence>
<evidence type="ECO:0000256" key="2">
    <source>
        <dbReference type="ARBA" id="ARBA00022481"/>
    </source>
</evidence>
<comment type="subcellular location">
    <subcellularLocation>
        <location evidence="4">Cytoplasm</location>
    </subcellularLocation>
</comment>
<evidence type="ECO:0000256" key="6">
    <source>
        <dbReference type="SAM" id="Coils"/>
    </source>
</evidence>
<dbReference type="AlphaFoldDB" id="A0A221SSK2"/>
<dbReference type="InterPro" id="IPR004374">
    <property type="entry name" value="PrfB"/>
</dbReference>
<dbReference type="PANTHER" id="PTHR43116">
    <property type="entry name" value="PEPTIDE CHAIN RELEASE FACTOR 2"/>
    <property type="match status" value="1"/>
</dbReference>
<evidence type="ECO:0000313" key="9">
    <source>
        <dbReference type="Proteomes" id="UP000259030"/>
    </source>
</evidence>
<dbReference type="SMART" id="SM00937">
    <property type="entry name" value="PCRF"/>
    <property type="match status" value="1"/>
</dbReference>
<dbReference type="HAMAP" id="MF_00094">
    <property type="entry name" value="Rel_fac_2"/>
    <property type="match status" value="1"/>
</dbReference>
<dbReference type="Gene3D" id="1.20.58.410">
    <property type="entry name" value="Release factor"/>
    <property type="match status" value="1"/>
</dbReference>
<dbReference type="STRING" id="317577.GCA_000419625_01160"/>
<organism evidence="8 9">
    <name type="scientific">Deinococcus ficus</name>
    <dbReference type="NCBI Taxonomy" id="317577"/>
    <lineage>
        <taxon>Bacteria</taxon>
        <taxon>Thermotogati</taxon>
        <taxon>Deinococcota</taxon>
        <taxon>Deinococci</taxon>
        <taxon>Deinococcales</taxon>
        <taxon>Deinococcaceae</taxon>
        <taxon>Deinococcus</taxon>
    </lineage>
</organism>
<evidence type="ECO:0000256" key="1">
    <source>
        <dbReference type="ARBA" id="ARBA00010835"/>
    </source>
</evidence>
<dbReference type="PROSITE" id="PS00745">
    <property type="entry name" value="RF_PROK_I"/>
    <property type="match status" value="1"/>
</dbReference>
<dbReference type="InterPro" id="IPR005139">
    <property type="entry name" value="PCRF"/>
</dbReference>
<dbReference type="GO" id="GO:0005737">
    <property type="term" value="C:cytoplasm"/>
    <property type="evidence" value="ECO:0007669"/>
    <property type="project" value="UniProtKB-SubCell"/>
</dbReference>
<dbReference type="NCBIfam" id="TIGR00020">
    <property type="entry name" value="prfB"/>
    <property type="match status" value="1"/>
</dbReference>
<keyword evidence="3 4" id="KW-0648">Protein biosynthesis</keyword>